<dbReference type="SUPFAM" id="SSF52799">
    <property type="entry name" value="(Phosphotyrosine protein) phosphatases II"/>
    <property type="match status" value="1"/>
</dbReference>
<dbReference type="EC" id="3.1.3.48" evidence="2"/>
<comment type="caution">
    <text evidence="2">The sequence shown here is derived from an EMBL/GenBank/DDBJ whole genome shotgun (WGS) entry which is preliminary data.</text>
</comment>
<protein>
    <submittedName>
        <fullName evidence="2">Tyrosine-protein phosphatase</fullName>
        <ecNumber evidence="2">3.1.3.48</ecNumber>
    </submittedName>
</protein>
<evidence type="ECO:0000313" key="3">
    <source>
        <dbReference type="Proteomes" id="UP001597199"/>
    </source>
</evidence>
<keyword evidence="2" id="KW-0378">Hydrolase</keyword>
<dbReference type="Pfam" id="PF13350">
    <property type="entry name" value="Y_phosphatase3"/>
    <property type="match status" value="1"/>
</dbReference>
<dbReference type="PROSITE" id="PS00383">
    <property type="entry name" value="TYR_PHOSPHATASE_1"/>
    <property type="match status" value="1"/>
</dbReference>
<accession>A0ABW4BF95</accession>
<dbReference type="PANTHER" id="PTHR31126:SF1">
    <property type="entry name" value="TYROSINE SPECIFIC PROTEIN PHOSPHATASES DOMAIN-CONTAINING PROTEIN"/>
    <property type="match status" value="1"/>
</dbReference>
<comment type="similarity">
    <text evidence="1">Belongs to the protein-tyrosine phosphatase family.</text>
</comment>
<dbReference type="InterPro" id="IPR029021">
    <property type="entry name" value="Prot-tyrosine_phosphatase-like"/>
</dbReference>
<dbReference type="GO" id="GO:0004725">
    <property type="term" value="F:protein tyrosine phosphatase activity"/>
    <property type="evidence" value="ECO:0007669"/>
    <property type="project" value="UniProtKB-EC"/>
</dbReference>
<reference evidence="3" key="1">
    <citation type="journal article" date="2019" name="Int. J. Syst. Evol. Microbiol.">
        <title>The Global Catalogue of Microorganisms (GCM) 10K type strain sequencing project: providing services to taxonomists for standard genome sequencing and annotation.</title>
        <authorList>
            <consortium name="The Broad Institute Genomics Platform"/>
            <consortium name="The Broad Institute Genome Sequencing Center for Infectious Disease"/>
            <person name="Wu L."/>
            <person name="Ma J."/>
        </authorList>
    </citation>
    <scope>NUCLEOTIDE SEQUENCE [LARGE SCALE GENOMIC DNA]</scope>
    <source>
        <strain evidence="3">CCM 9110</strain>
    </source>
</reference>
<keyword evidence="3" id="KW-1185">Reference proteome</keyword>
<organism evidence="2 3">
    <name type="scientific">Lacticaseibacillus suilingensis</name>
    <dbReference type="NCBI Taxonomy" id="2799577"/>
    <lineage>
        <taxon>Bacteria</taxon>
        <taxon>Bacillati</taxon>
        <taxon>Bacillota</taxon>
        <taxon>Bacilli</taxon>
        <taxon>Lactobacillales</taxon>
        <taxon>Lactobacillaceae</taxon>
        <taxon>Lacticaseibacillus</taxon>
    </lineage>
</organism>
<proteinExistence type="inferred from homology"/>
<sequence length="260" mass="29415">MEPMLLNIHHGYNFRDLGGYPTTDGKRIQARRLIRSGSLDRLSQRDIDFLHQYGVRVDVDFRTQDERSAKPDRLPGSARYVFDPVFSEDKTQVSKSWAEEQKAFALDGQAGYHNMLRTYRDIVLSDAAQKAYRQFFDLVLANDKDALLFHCTAGKDRTGMGAVYLLSALGVDEATIRKDYLATNQYMAQAVAEVIAQAKQAGGNANMLQGMHDIWVVYPEYLDAALAAIHETYGSMQQYLSEALALSNRQLTTLRELYLE</sequence>
<evidence type="ECO:0000313" key="2">
    <source>
        <dbReference type="EMBL" id="MFD1398430.1"/>
    </source>
</evidence>
<dbReference type="InterPro" id="IPR016130">
    <property type="entry name" value="Tyr_Pase_AS"/>
</dbReference>
<dbReference type="InterPro" id="IPR026893">
    <property type="entry name" value="Tyr/Ser_Pase_IphP-type"/>
</dbReference>
<dbReference type="EMBL" id="JBHTOA010000018">
    <property type="protein sequence ID" value="MFD1398430.1"/>
    <property type="molecule type" value="Genomic_DNA"/>
</dbReference>
<dbReference type="PANTHER" id="PTHR31126">
    <property type="entry name" value="TYROSINE-PROTEIN PHOSPHATASE"/>
    <property type="match status" value="1"/>
</dbReference>
<name>A0ABW4BF95_9LACO</name>
<gene>
    <name evidence="2" type="ORF">ACFQ41_03835</name>
</gene>
<evidence type="ECO:0000256" key="1">
    <source>
        <dbReference type="ARBA" id="ARBA00009580"/>
    </source>
</evidence>
<dbReference type="RefSeq" id="WP_204118804.1">
    <property type="nucleotide sequence ID" value="NZ_BOLV01000008.1"/>
</dbReference>
<dbReference type="Proteomes" id="UP001597199">
    <property type="component" value="Unassembled WGS sequence"/>
</dbReference>
<dbReference type="Gene3D" id="3.90.190.10">
    <property type="entry name" value="Protein tyrosine phosphatase superfamily"/>
    <property type="match status" value="1"/>
</dbReference>